<dbReference type="NCBIfam" id="TIGR02158">
    <property type="entry name" value="PA_CoA_Oxy3"/>
    <property type="match status" value="1"/>
</dbReference>
<proteinExistence type="predicted"/>
<dbReference type="InterPro" id="IPR052703">
    <property type="entry name" value="Aromatic_CoA_ox/epox"/>
</dbReference>
<keyword evidence="2" id="KW-1185">Reference proteome</keyword>
<dbReference type="EMBL" id="VHLG01000011">
    <property type="protein sequence ID" value="TPW28930.1"/>
    <property type="molecule type" value="Genomic_DNA"/>
</dbReference>
<comment type="caution">
    <text evidence="1">The sequence shown here is derived from an EMBL/GenBank/DDBJ whole genome shotgun (WGS) entry which is preliminary data.</text>
</comment>
<evidence type="ECO:0000313" key="2">
    <source>
        <dbReference type="Proteomes" id="UP000318801"/>
    </source>
</evidence>
<sequence>MPVSTTPDPFVADAELAPALFAWLCRLGDTTLVLGHRVSEWCGHAPVLEEDIAFANGALDLIGHTQMWLGLAGEVEGKGRSADNLAYLRDAAQFRNLLIAELPKGDMAQTVMRQFLVDAWHYGLLSALVASRSPRVAEIAVKALKEVSYHLERSADLVIGLGDGTAESHARMQKALDDLWSYTGEMFIGDAVDQTIADAGIAPLPESLKDEWLETVKAVLAEATLSIPEDGYAHRGGKTGRHTEHLGFLLAELQFLQRAYPGAEW</sequence>
<reference evidence="1 2" key="1">
    <citation type="submission" date="2019-06" db="EMBL/GenBank/DDBJ databases">
        <authorList>
            <person name="Li M."/>
        </authorList>
    </citation>
    <scope>NUCLEOTIDE SEQUENCE [LARGE SCALE GENOMIC DNA]</scope>
    <source>
        <strain evidence="1 2">BGMRC2036</strain>
    </source>
</reference>
<dbReference type="SUPFAM" id="SSF47240">
    <property type="entry name" value="Ferritin-like"/>
    <property type="match status" value="1"/>
</dbReference>
<dbReference type="PANTHER" id="PTHR30458">
    <property type="entry name" value="PHENYLACETIC ACID DEGRADATION PROTEIN PAA"/>
    <property type="match status" value="1"/>
</dbReference>
<dbReference type="Pfam" id="PF05138">
    <property type="entry name" value="PaaA_PaaC"/>
    <property type="match status" value="1"/>
</dbReference>
<dbReference type="PIRSF" id="PIRSF037834">
    <property type="entry name" value="PA_CoA_Oase3"/>
    <property type="match status" value="1"/>
</dbReference>
<dbReference type="InterPro" id="IPR011882">
    <property type="entry name" value="PaaC"/>
</dbReference>
<name>A0A506U500_9HYPH</name>
<evidence type="ECO:0000313" key="1">
    <source>
        <dbReference type="EMBL" id="TPW28930.1"/>
    </source>
</evidence>
<dbReference type="Gene3D" id="1.20.1260.10">
    <property type="match status" value="1"/>
</dbReference>
<dbReference type="OrthoDB" id="9789947at2"/>
<dbReference type="Proteomes" id="UP000318801">
    <property type="component" value="Unassembled WGS sequence"/>
</dbReference>
<dbReference type="InterPro" id="IPR012347">
    <property type="entry name" value="Ferritin-like"/>
</dbReference>
<dbReference type="AlphaFoldDB" id="A0A506U500"/>
<dbReference type="GO" id="GO:0010124">
    <property type="term" value="P:phenylacetate catabolic process"/>
    <property type="evidence" value="ECO:0007669"/>
    <property type="project" value="InterPro"/>
</dbReference>
<accession>A0A506U500</accession>
<dbReference type="InterPro" id="IPR007814">
    <property type="entry name" value="PaaA_PaaC"/>
</dbReference>
<dbReference type="PANTHER" id="PTHR30458:SF0">
    <property type="entry name" value="1,2-PHENYLACETYL-COA EPOXIDASE, SUBUNIT C"/>
    <property type="match status" value="1"/>
</dbReference>
<dbReference type="RefSeq" id="WP_141150128.1">
    <property type="nucleotide sequence ID" value="NZ_VHLG01000011.1"/>
</dbReference>
<organism evidence="1 2">
    <name type="scientific">Martelella alba</name>
    <dbReference type="NCBI Taxonomy" id="2590451"/>
    <lineage>
        <taxon>Bacteria</taxon>
        <taxon>Pseudomonadati</taxon>
        <taxon>Pseudomonadota</taxon>
        <taxon>Alphaproteobacteria</taxon>
        <taxon>Hyphomicrobiales</taxon>
        <taxon>Aurantimonadaceae</taxon>
        <taxon>Martelella</taxon>
    </lineage>
</organism>
<dbReference type="GO" id="GO:0005829">
    <property type="term" value="C:cytosol"/>
    <property type="evidence" value="ECO:0007669"/>
    <property type="project" value="TreeGrafter"/>
</dbReference>
<gene>
    <name evidence="1" type="primary">paaC</name>
    <name evidence="1" type="ORF">FJU08_15790</name>
</gene>
<dbReference type="InterPro" id="IPR009078">
    <property type="entry name" value="Ferritin-like_SF"/>
</dbReference>
<protein>
    <submittedName>
        <fullName evidence="1">Phenylacetate-CoA oxygenase subunit PaaC</fullName>
    </submittedName>
</protein>